<name>W0VDF2_9BURK</name>
<sequence length="67" mass="7387">MDLTSEIDDRLNDIAKRKGVTKAEIMRRAFALLSVADSEIEKGNTLAVVKEGPNQELQTVARLVGIF</sequence>
<evidence type="ECO:0008006" key="3">
    <source>
        <dbReference type="Google" id="ProtNLM"/>
    </source>
</evidence>
<dbReference type="EMBL" id="HG322949">
    <property type="protein sequence ID" value="CDG85337.1"/>
    <property type="molecule type" value="Genomic_DNA"/>
</dbReference>
<reference evidence="1 2" key="1">
    <citation type="journal article" date="2015" name="Genome Announc.">
        <title>Genome Sequence of Mushroom Soft-Rot Pathogen Janthinobacterium agaricidamnosum.</title>
        <authorList>
            <person name="Graupner K."/>
            <person name="Lackner G."/>
            <person name="Hertweck C."/>
        </authorList>
    </citation>
    <scope>NUCLEOTIDE SEQUENCE [LARGE SCALE GENOMIC DNA]</scope>
    <source>
        <strain evidence="2">NBRC 102515 / DSM 9628</strain>
    </source>
</reference>
<dbReference type="PATRIC" id="fig|1349767.4.peg.1360"/>
<dbReference type="GO" id="GO:0006355">
    <property type="term" value="P:regulation of DNA-templated transcription"/>
    <property type="evidence" value="ECO:0007669"/>
    <property type="project" value="InterPro"/>
</dbReference>
<evidence type="ECO:0000313" key="1">
    <source>
        <dbReference type="EMBL" id="CDG85337.1"/>
    </source>
</evidence>
<gene>
    <name evidence="1" type="ORF">GJA_4733</name>
</gene>
<protein>
    <recommendedName>
        <fullName evidence="3">Ribbon-helix-helix, copG family protein</fullName>
    </recommendedName>
</protein>
<accession>W0VDF2</accession>
<keyword evidence="2" id="KW-1185">Reference proteome</keyword>
<dbReference type="AlphaFoldDB" id="W0VDF2"/>
<dbReference type="HOGENOM" id="CLU_200564_0_0_4"/>
<dbReference type="STRING" id="1349767.GJA_4733"/>
<dbReference type="KEGG" id="jag:GJA_4733"/>
<evidence type="ECO:0000313" key="2">
    <source>
        <dbReference type="Proteomes" id="UP000027604"/>
    </source>
</evidence>
<organism evidence="1 2">
    <name type="scientific">Janthinobacterium agaricidamnosum NBRC 102515 = DSM 9628</name>
    <dbReference type="NCBI Taxonomy" id="1349767"/>
    <lineage>
        <taxon>Bacteria</taxon>
        <taxon>Pseudomonadati</taxon>
        <taxon>Pseudomonadota</taxon>
        <taxon>Betaproteobacteria</taxon>
        <taxon>Burkholderiales</taxon>
        <taxon>Oxalobacteraceae</taxon>
        <taxon>Janthinobacterium</taxon>
    </lineage>
</organism>
<proteinExistence type="predicted"/>
<dbReference type="Proteomes" id="UP000027604">
    <property type="component" value="Chromosome I"/>
</dbReference>